<protein>
    <submittedName>
        <fullName evidence="2">Uncharacterized protein DUF1127</fullName>
    </submittedName>
</protein>
<name>A0A2T0W243_9RHOB</name>
<sequence>MTYQTQTQFAGASFAARFSAFRAEIAQKLANRKVYTTTVNELQALSNRELADLGLGRSEIKRIALEAAYGN</sequence>
<gene>
    <name evidence="2" type="ORF">CLV80_103371</name>
</gene>
<comment type="caution">
    <text evidence="2">The sequence shown here is derived from an EMBL/GenBank/DDBJ whole genome shotgun (WGS) entry which is preliminary data.</text>
</comment>
<dbReference type="EMBL" id="PVTP01000003">
    <property type="protein sequence ID" value="PRY79039.1"/>
    <property type="molecule type" value="Genomic_DNA"/>
</dbReference>
<dbReference type="Proteomes" id="UP000238007">
    <property type="component" value="Unassembled WGS sequence"/>
</dbReference>
<keyword evidence="3" id="KW-1185">Reference proteome</keyword>
<evidence type="ECO:0000313" key="3">
    <source>
        <dbReference type="Proteomes" id="UP000238007"/>
    </source>
</evidence>
<accession>A0A2T0W243</accession>
<evidence type="ECO:0000259" key="1">
    <source>
        <dbReference type="Pfam" id="PF06568"/>
    </source>
</evidence>
<reference evidence="2 3" key="1">
    <citation type="submission" date="2018-03" db="EMBL/GenBank/DDBJ databases">
        <title>Genomic Encyclopedia of Archaeal and Bacterial Type Strains, Phase II (KMG-II): from individual species to whole genera.</title>
        <authorList>
            <person name="Goeker M."/>
        </authorList>
    </citation>
    <scope>NUCLEOTIDE SEQUENCE [LARGE SCALE GENOMIC DNA]</scope>
    <source>
        <strain evidence="2 3">DSM 101533</strain>
    </source>
</reference>
<evidence type="ECO:0000313" key="2">
    <source>
        <dbReference type="EMBL" id="PRY79039.1"/>
    </source>
</evidence>
<organism evidence="2 3">
    <name type="scientific">Yoonia maritima</name>
    <dbReference type="NCBI Taxonomy" id="1435347"/>
    <lineage>
        <taxon>Bacteria</taxon>
        <taxon>Pseudomonadati</taxon>
        <taxon>Pseudomonadota</taxon>
        <taxon>Alphaproteobacteria</taxon>
        <taxon>Rhodobacterales</taxon>
        <taxon>Paracoccaceae</taxon>
        <taxon>Yoonia</taxon>
    </lineage>
</organism>
<dbReference type="AlphaFoldDB" id="A0A2T0W243"/>
<dbReference type="InterPro" id="IPR009506">
    <property type="entry name" value="YjiS-like"/>
</dbReference>
<dbReference type="OrthoDB" id="8244198at2"/>
<dbReference type="Pfam" id="PF06568">
    <property type="entry name" value="YjiS-like"/>
    <property type="match status" value="1"/>
</dbReference>
<dbReference type="RefSeq" id="WP_106356067.1">
    <property type="nucleotide sequence ID" value="NZ_JBHOGK010000002.1"/>
</dbReference>
<feature type="domain" description="YjiS-like" evidence="1">
    <location>
        <begin position="25"/>
        <end position="60"/>
    </location>
</feature>
<proteinExistence type="predicted"/>